<organism evidence="2 3">
    <name type="scientific">Gibberella intermedia</name>
    <name type="common">Bulb rot disease fungus</name>
    <name type="synonym">Fusarium proliferatum</name>
    <dbReference type="NCBI Taxonomy" id="948311"/>
    <lineage>
        <taxon>Eukaryota</taxon>
        <taxon>Fungi</taxon>
        <taxon>Dikarya</taxon>
        <taxon>Ascomycota</taxon>
        <taxon>Pezizomycotina</taxon>
        <taxon>Sordariomycetes</taxon>
        <taxon>Hypocreomycetidae</taxon>
        <taxon>Hypocreales</taxon>
        <taxon>Nectriaceae</taxon>
        <taxon>Fusarium</taxon>
        <taxon>Fusarium fujikuroi species complex</taxon>
    </lineage>
</organism>
<comment type="caution">
    <text evidence="2">The sequence shown here is derived from an EMBL/GenBank/DDBJ whole genome shotgun (WGS) entry which is preliminary data.</text>
</comment>
<gene>
    <name evidence="2" type="ORF">FPRO05_07300</name>
</gene>
<dbReference type="EMBL" id="PKMI01000094">
    <property type="protein sequence ID" value="RBA09020.1"/>
    <property type="molecule type" value="Genomic_DNA"/>
</dbReference>
<feature type="compositionally biased region" description="Low complexity" evidence="1">
    <location>
        <begin position="257"/>
        <end position="266"/>
    </location>
</feature>
<feature type="compositionally biased region" description="Basic and acidic residues" evidence="1">
    <location>
        <begin position="130"/>
        <end position="141"/>
    </location>
</feature>
<accession>A0A365MKE6</accession>
<evidence type="ECO:0000256" key="1">
    <source>
        <dbReference type="SAM" id="MobiDB-lite"/>
    </source>
</evidence>
<name>A0A365MKE6_GIBIN</name>
<feature type="region of interest" description="Disordered" evidence="1">
    <location>
        <begin position="219"/>
        <end position="276"/>
    </location>
</feature>
<protein>
    <submittedName>
        <fullName evidence="2">Uncharacterized protein</fullName>
    </submittedName>
</protein>
<reference evidence="2 3" key="1">
    <citation type="submission" date="2017-12" db="EMBL/GenBank/DDBJ databases">
        <title>Genome sequence of the mycotoxigenic crop pathogen Fusarium proliferatum, strain ITEM 2341 from Date Palm.</title>
        <authorList>
            <person name="Almiman B.F."/>
            <person name="Shittu T.A."/>
            <person name="Muthumeenakshi S."/>
            <person name="Baroncelli R."/>
            <person name="Sreenivasaprasada S."/>
        </authorList>
    </citation>
    <scope>NUCLEOTIDE SEQUENCE [LARGE SCALE GENOMIC DNA]</scope>
    <source>
        <strain evidence="2 3">ITEM 2341</strain>
    </source>
</reference>
<sequence>MDYSRILSKPKSFFGKQKVWMARGEDLALFNTHRPNIQNLLKHSCIPDSSHNLWIGLYRVGVTEDEAKTFVVVSCTDRRIRKLTRDILSSCPIFQPGQALDRFKVISKATLPETACEPQQTMQDEQEPEYEPRLRKGDKGKNNATEEYKTIRISPSITGDSYLCRQVQARQVSGKGEVRFQTATAGPLISLDGRTYQLTVAHVVNFEREDIHDFIESTTDDWDDWDEESDDEDECVASWDISTSRNSTPDASDDDIPSSLSSDSASEVATQRDGGGAAITKAVSTEEEPIDKPVHPPFSPHSHLSERPVLEEFLIDHASSYLGFAPAPENCQMSTEMDYLLIPTNEDLPAGVSGSKSAELVQISEAFDLQGITEPRPIIIATASLGYMEGVVFPASSLLRPPGSKDFQTLYCIESDIAIPKGTSGSAVFDKRTGLLAGYIVLGCPEKRIWYMVPILDVLNELEVRFRQKGKCQIRLDGDADIRLSDLGCSLDANWATLCKIFETIPDIIPSRKNQESQPRVPSKDTTPGIWGMINISMASAAKAIRRRGPSSTTDIPEVLLRLGDWQSLFDHNLNSPEGDRQLFCRFKALECGLLEVMVFMLSYPKDAIGEHKITKTSRTRGTSFETIGESCNKEDAPQPKIRVEHLFSKGEALDGHEFIDWLKKKRLPDSHDTATYTPQCIKIWNIDPSRVVERRKIASSLPLRGLQELLSNLIGKEPIPMIDLTQDSWFGSTFQIVFNLPFMAIASHDAFSKTPFTRRTTSRYSVSLSFLYQQPHICKNQDEKVSQSHKTYLYQTTWSTIVTGTSDRYWTAACLSDSFDEPATGIESPNDAIVLSSNFGDHTGDTRRTMSPQAYALGALAMQLEKIAANHRQIQMTLDANFKLFEEKTNTFLKYSSTLPEHEF</sequence>
<feature type="region of interest" description="Disordered" evidence="1">
    <location>
        <begin position="115"/>
        <end position="141"/>
    </location>
</feature>
<dbReference type="AlphaFoldDB" id="A0A365MKE6"/>
<proteinExistence type="predicted"/>
<dbReference type="Proteomes" id="UP000251714">
    <property type="component" value="Unassembled WGS sequence"/>
</dbReference>
<evidence type="ECO:0000313" key="3">
    <source>
        <dbReference type="Proteomes" id="UP000251714"/>
    </source>
</evidence>
<evidence type="ECO:0000313" key="2">
    <source>
        <dbReference type="EMBL" id="RBA09020.1"/>
    </source>
</evidence>
<feature type="compositionally biased region" description="Acidic residues" evidence="1">
    <location>
        <begin position="219"/>
        <end position="235"/>
    </location>
</feature>